<feature type="compositionally biased region" description="Acidic residues" evidence="2">
    <location>
        <begin position="21"/>
        <end position="30"/>
    </location>
</feature>
<dbReference type="InterPro" id="IPR040453">
    <property type="entry name" value="Mnd1_HTH"/>
</dbReference>
<keyword evidence="5" id="KW-1185">Reference proteome</keyword>
<dbReference type="RefSeq" id="XP_040735878.1">
    <property type="nucleotide sequence ID" value="XM_040880063.1"/>
</dbReference>
<feature type="region of interest" description="Disordered" evidence="2">
    <location>
        <begin position="1"/>
        <end position="33"/>
    </location>
</feature>
<dbReference type="EMBL" id="MIKG01000015">
    <property type="protein sequence ID" value="RAO71363.1"/>
    <property type="molecule type" value="Genomic_DNA"/>
</dbReference>
<evidence type="ECO:0000313" key="4">
    <source>
        <dbReference type="EMBL" id="RAO71363.1"/>
    </source>
</evidence>
<dbReference type="GeneID" id="63796590"/>
<reference evidence="4 5" key="1">
    <citation type="journal article" date="2017" name="Biotechnol. Biofuels">
        <title>Differential beta-glucosidase expression as a function of carbon source availability in Talaromyces amestolkiae: a genomic and proteomic approach.</title>
        <authorList>
            <person name="de Eugenio L.I."/>
            <person name="Mendez-Liter J.A."/>
            <person name="Nieto-Dominguez M."/>
            <person name="Alonso L."/>
            <person name="Gil-Munoz J."/>
            <person name="Barriuso J."/>
            <person name="Prieto A."/>
            <person name="Martinez M.J."/>
        </authorList>
    </citation>
    <scope>NUCLEOTIDE SEQUENCE [LARGE SCALE GENOMIC DNA]</scope>
    <source>
        <strain evidence="4 5">CIB</strain>
    </source>
</reference>
<gene>
    <name evidence="4" type="ORF">BHQ10_007375</name>
</gene>
<dbReference type="PANTHER" id="PTHR28054">
    <property type="entry name" value="RNA POLYMERASE I-SPECIFIC TRANSCRIPTION INITIATION FACTOR RRN10"/>
    <property type="match status" value="1"/>
</dbReference>
<dbReference type="OrthoDB" id="9978204at2759"/>
<feature type="domain" description="Mnd1 HTH" evidence="3">
    <location>
        <begin position="229"/>
        <end position="287"/>
    </location>
</feature>
<dbReference type="AlphaFoldDB" id="A0A364L6G5"/>
<organism evidence="4 5">
    <name type="scientific">Talaromyces amestolkiae</name>
    <dbReference type="NCBI Taxonomy" id="1196081"/>
    <lineage>
        <taxon>Eukaryota</taxon>
        <taxon>Fungi</taxon>
        <taxon>Dikarya</taxon>
        <taxon>Ascomycota</taxon>
        <taxon>Pezizomycotina</taxon>
        <taxon>Eurotiomycetes</taxon>
        <taxon>Eurotiomycetidae</taxon>
        <taxon>Eurotiales</taxon>
        <taxon>Trichocomaceae</taxon>
        <taxon>Talaromyces</taxon>
        <taxon>Talaromyces sect. Talaromyces</taxon>
    </lineage>
</organism>
<proteinExistence type="predicted"/>
<dbReference type="Proteomes" id="UP000249363">
    <property type="component" value="Unassembled WGS sequence"/>
</dbReference>
<dbReference type="InterPro" id="IPR022793">
    <property type="entry name" value="Rrn10"/>
</dbReference>
<name>A0A364L6G5_TALAM</name>
<dbReference type="Pfam" id="PF03962">
    <property type="entry name" value="Mnd1"/>
    <property type="match status" value="1"/>
</dbReference>
<evidence type="ECO:0000256" key="2">
    <source>
        <dbReference type="SAM" id="MobiDB-lite"/>
    </source>
</evidence>
<accession>A0A364L6G5</accession>
<dbReference type="STRING" id="1196081.A0A364L6G5"/>
<sequence>MPPSSSQMKPSETRDLSGSESIEDSIDEELASSRRKKRLTVYDAVAGRLNRQGSTFHSYTSRWRRNVSSTRAVRPSNDILSRLQGDDNLGDWCNEETLDDVPLPESEIIEAIQSYAGHFYANTTDSRRTEHFSSMNGSALIAMGVLLEELGSELLGETGDMVLVEREDSDDYDSGHYASDSLLVPYYDCILQTKNPSCRVYSLSTLRRFSKEMPPRIKAVSPEVKQKMILDHIRSTCTCHTLKDLEKMLPSVASINGIQVKDFITGLSNDNKIRMEKIGSNNWYWSFSSDEKRERENAQEGLMRELNRLTRSVEQLEDELQKKQAAAKEEEGARDPMDIEIERRTLMERKAELSTGTEQLQAQKTVFEDNGISKIKKRADEITKWTRETETWEDNISIMEQYLYKLAGEDRGLVEAIKKQCYGVDYEDYHDMAESQY</sequence>
<feature type="coiled-coil region" evidence="1">
    <location>
        <begin position="299"/>
        <end position="333"/>
    </location>
</feature>
<evidence type="ECO:0000259" key="3">
    <source>
        <dbReference type="Pfam" id="PF03962"/>
    </source>
</evidence>
<dbReference type="PANTHER" id="PTHR28054:SF1">
    <property type="entry name" value="RNA POLYMERASE I-SPECIFIC TRANSCRIPTION INITIATION FACTOR RRN10"/>
    <property type="match status" value="1"/>
</dbReference>
<keyword evidence="1" id="KW-0175">Coiled coil</keyword>
<comment type="caution">
    <text evidence="4">The sequence shown here is derived from an EMBL/GenBank/DDBJ whole genome shotgun (WGS) entry which is preliminary data.</text>
</comment>
<evidence type="ECO:0000313" key="5">
    <source>
        <dbReference type="Proteomes" id="UP000249363"/>
    </source>
</evidence>
<protein>
    <recommendedName>
        <fullName evidence="3">Mnd1 HTH domain-containing protein</fullName>
    </recommendedName>
</protein>
<evidence type="ECO:0000256" key="1">
    <source>
        <dbReference type="SAM" id="Coils"/>
    </source>
</evidence>
<dbReference type="GO" id="GO:0006360">
    <property type="term" value="P:transcription by RNA polymerase I"/>
    <property type="evidence" value="ECO:0007669"/>
    <property type="project" value="InterPro"/>
</dbReference>
<feature type="compositionally biased region" description="Polar residues" evidence="2">
    <location>
        <begin position="1"/>
        <end position="10"/>
    </location>
</feature>